<dbReference type="Ensembl" id="ENSAPET00000019787.1">
    <property type="protein sequence ID" value="ENSAPEP00000019263.1"/>
    <property type="gene ID" value="ENSAPEG00000013749.1"/>
</dbReference>
<keyword evidence="2" id="KW-1185">Reference proteome</keyword>
<proteinExistence type="predicted"/>
<sequence>MGEFSEAVPDLTGYPPSIPLIFSTCSACASRSKAFLRTSSGYALPFIWVLISNKRWGWQLLHQTTVWVFSCDKTSHPG</sequence>
<evidence type="ECO:0000313" key="1">
    <source>
        <dbReference type="Ensembl" id="ENSAPEP00000019263.1"/>
    </source>
</evidence>
<dbReference type="GeneTree" id="ENSGT00940000181276"/>
<reference evidence="1" key="2">
    <citation type="submission" date="2025-08" db="UniProtKB">
        <authorList>
            <consortium name="Ensembl"/>
        </authorList>
    </citation>
    <scope>IDENTIFICATION</scope>
</reference>
<evidence type="ECO:0000313" key="2">
    <source>
        <dbReference type="Proteomes" id="UP000265080"/>
    </source>
</evidence>
<organism evidence="1 2">
    <name type="scientific">Amphiprion percula</name>
    <name type="common">Orange clownfish</name>
    <name type="synonym">Lutjanus percula</name>
    <dbReference type="NCBI Taxonomy" id="161767"/>
    <lineage>
        <taxon>Eukaryota</taxon>
        <taxon>Metazoa</taxon>
        <taxon>Chordata</taxon>
        <taxon>Craniata</taxon>
        <taxon>Vertebrata</taxon>
        <taxon>Euteleostomi</taxon>
        <taxon>Actinopterygii</taxon>
        <taxon>Neopterygii</taxon>
        <taxon>Teleostei</taxon>
        <taxon>Neoteleostei</taxon>
        <taxon>Acanthomorphata</taxon>
        <taxon>Ovalentaria</taxon>
        <taxon>Pomacentridae</taxon>
        <taxon>Amphiprion</taxon>
    </lineage>
</organism>
<name>A0A3P8T4Y8_AMPPE</name>
<protein>
    <submittedName>
        <fullName evidence="1">Uncharacterized protein</fullName>
    </submittedName>
</protein>
<accession>A0A3P8T4Y8</accession>
<dbReference type="AlphaFoldDB" id="A0A3P8T4Y8"/>
<reference evidence="1 2" key="1">
    <citation type="submission" date="2018-03" db="EMBL/GenBank/DDBJ databases">
        <title>Finding Nemo's genes: A chromosome-scale reference assembly of the genome of the orange clownfish Amphiprion percula.</title>
        <authorList>
            <person name="Lehmann R."/>
        </authorList>
    </citation>
    <scope>NUCLEOTIDE SEQUENCE</scope>
</reference>
<dbReference type="OMA" id="WVLISNK"/>
<dbReference type="Proteomes" id="UP000265080">
    <property type="component" value="Chromosome 13"/>
</dbReference>
<reference evidence="1" key="3">
    <citation type="submission" date="2025-09" db="UniProtKB">
        <authorList>
            <consortium name="Ensembl"/>
        </authorList>
    </citation>
    <scope>IDENTIFICATION</scope>
</reference>